<reference evidence="9" key="1">
    <citation type="submission" date="2017-02" db="EMBL/GenBank/DDBJ databases">
        <title>Delving into the versatile metabolic prowess of the omnipresent phylum Bacteroidetes.</title>
        <authorList>
            <person name="Nobu M.K."/>
            <person name="Mei R."/>
            <person name="Narihiro T."/>
            <person name="Kuroda K."/>
            <person name="Liu W.-T."/>
        </authorList>
    </citation>
    <scope>NUCLEOTIDE SEQUENCE</scope>
    <source>
        <strain evidence="9">ADurb.Bin131</strain>
    </source>
</reference>
<comment type="similarity">
    <text evidence="3 7">Belongs to the NAD(P)-dependent epimerase/dehydratase family. dTDP-glucose dehydratase subfamily.</text>
</comment>
<evidence type="ECO:0000256" key="7">
    <source>
        <dbReference type="RuleBase" id="RU004473"/>
    </source>
</evidence>
<dbReference type="Gene3D" id="3.40.50.720">
    <property type="entry name" value="NAD(P)-binding Rossmann-like Domain"/>
    <property type="match status" value="1"/>
</dbReference>
<evidence type="ECO:0000256" key="6">
    <source>
        <dbReference type="ARBA" id="ARBA00023239"/>
    </source>
</evidence>
<evidence type="ECO:0000256" key="3">
    <source>
        <dbReference type="ARBA" id="ARBA00008178"/>
    </source>
</evidence>
<dbReference type="InterPro" id="IPR016040">
    <property type="entry name" value="NAD(P)-bd_dom"/>
</dbReference>
<dbReference type="AlphaFoldDB" id="A0A1V6C794"/>
<keyword evidence="6 7" id="KW-0456">Lyase</keyword>
<comment type="cofactor">
    <cofactor evidence="2 7">
        <name>NAD(+)</name>
        <dbReference type="ChEBI" id="CHEBI:57540"/>
    </cofactor>
</comment>
<dbReference type="GO" id="GO:0008460">
    <property type="term" value="F:dTDP-glucose 4,6-dehydratase activity"/>
    <property type="evidence" value="ECO:0007669"/>
    <property type="project" value="UniProtKB-EC"/>
</dbReference>
<dbReference type="Proteomes" id="UP000485562">
    <property type="component" value="Unassembled WGS sequence"/>
</dbReference>
<dbReference type="InterPro" id="IPR036291">
    <property type="entry name" value="NAD(P)-bd_dom_sf"/>
</dbReference>
<dbReference type="NCBIfam" id="TIGR01181">
    <property type="entry name" value="dTDP_gluc_dehyt"/>
    <property type="match status" value="1"/>
</dbReference>
<dbReference type="EMBL" id="MWDQ01000116">
    <property type="protein sequence ID" value="OQB72721.1"/>
    <property type="molecule type" value="Genomic_DNA"/>
</dbReference>
<comment type="caution">
    <text evidence="9">The sequence shown here is derived from an EMBL/GenBank/DDBJ whole genome shotgun (WGS) entry which is preliminary data.</text>
</comment>
<protein>
    <recommendedName>
        <fullName evidence="4 7">dTDP-glucose 4,6-dehydratase</fullName>
        <ecNumber evidence="4 7">4.2.1.46</ecNumber>
    </recommendedName>
</protein>
<keyword evidence="5" id="KW-0520">NAD</keyword>
<name>A0A1V6C794_UNCT6</name>
<sequence length="334" mass="38449">MKIAITGGAGFIGSNFTSFICKKYKQSQILNIDRMTYAANPLTLQILNKLPNHRFIKIDICDSKGIEELLSGYEIIVHFAAETHVDRSLENTRDFLTTNISGTLSILETIKKIKSIKRYIHISTDEVYGSIQSGSFTEESKINPTNPYSVSKASADFLVLSYFRYFNIPAIIIRSTNNFGPFQHPEKFIPLAITNALEGKKIPLYGDGKQTREWIFVYDTCRAIEMLINNGEPGQIYNVSAHQEKTNIETLKKILKMLEKDENLILNVPDRPSHDVRYSIATEKIEKLGFKSIYSFENGLKETIKWYKENQQWWKHIKNSTGFRQYYKARYPSL</sequence>
<dbReference type="Pfam" id="PF16363">
    <property type="entry name" value="GDP_Man_Dehyd"/>
    <property type="match status" value="1"/>
</dbReference>
<dbReference type="PANTHER" id="PTHR43000">
    <property type="entry name" value="DTDP-D-GLUCOSE 4,6-DEHYDRATASE-RELATED"/>
    <property type="match status" value="1"/>
</dbReference>
<dbReference type="CDD" id="cd05246">
    <property type="entry name" value="dTDP_GD_SDR_e"/>
    <property type="match status" value="1"/>
</dbReference>
<dbReference type="EC" id="4.2.1.46" evidence="4 7"/>
<evidence type="ECO:0000256" key="5">
    <source>
        <dbReference type="ARBA" id="ARBA00023027"/>
    </source>
</evidence>
<evidence type="ECO:0000259" key="8">
    <source>
        <dbReference type="Pfam" id="PF16363"/>
    </source>
</evidence>
<evidence type="ECO:0000256" key="4">
    <source>
        <dbReference type="ARBA" id="ARBA00011990"/>
    </source>
</evidence>
<proteinExistence type="inferred from homology"/>
<accession>A0A1V6C794</accession>
<feature type="domain" description="NAD(P)-binding" evidence="8">
    <location>
        <begin position="5"/>
        <end position="303"/>
    </location>
</feature>
<dbReference type="SUPFAM" id="SSF51735">
    <property type="entry name" value="NAD(P)-binding Rossmann-fold domains"/>
    <property type="match status" value="1"/>
</dbReference>
<comment type="catalytic activity">
    <reaction evidence="1 7">
        <text>dTDP-alpha-D-glucose = dTDP-4-dehydro-6-deoxy-alpha-D-glucose + H2O</text>
        <dbReference type="Rhea" id="RHEA:17221"/>
        <dbReference type="ChEBI" id="CHEBI:15377"/>
        <dbReference type="ChEBI" id="CHEBI:57477"/>
        <dbReference type="ChEBI" id="CHEBI:57649"/>
        <dbReference type="EC" id="4.2.1.46"/>
    </reaction>
</comment>
<evidence type="ECO:0000256" key="1">
    <source>
        <dbReference type="ARBA" id="ARBA00001539"/>
    </source>
</evidence>
<dbReference type="GO" id="GO:0009225">
    <property type="term" value="P:nucleotide-sugar metabolic process"/>
    <property type="evidence" value="ECO:0007669"/>
    <property type="project" value="InterPro"/>
</dbReference>
<dbReference type="InterPro" id="IPR005888">
    <property type="entry name" value="dTDP_Gluc_deHydtase"/>
</dbReference>
<evidence type="ECO:0000256" key="2">
    <source>
        <dbReference type="ARBA" id="ARBA00001911"/>
    </source>
</evidence>
<organism evidence="9">
    <name type="scientific">candidate division TA06 bacterium ADurb.Bin131</name>
    <dbReference type="NCBI Taxonomy" id="1852827"/>
    <lineage>
        <taxon>Bacteria</taxon>
        <taxon>Bacteria division TA06</taxon>
    </lineage>
</organism>
<dbReference type="Gene3D" id="3.90.25.10">
    <property type="entry name" value="UDP-galactose 4-epimerase, domain 1"/>
    <property type="match status" value="1"/>
</dbReference>
<evidence type="ECO:0000313" key="9">
    <source>
        <dbReference type="EMBL" id="OQB72721.1"/>
    </source>
</evidence>
<gene>
    <name evidence="9" type="primary">rfbB</name>
    <name evidence="9" type="ORF">BWX89_01234</name>
</gene>